<dbReference type="InterPro" id="IPR005546">
    <property type="entry name" value="Autotransporte_beta"/>
</dbReference>
<dbReference type="PANTHER" id="PTHR35037:SF3">
    <property type="entry name" value="C-TERMINAL REGION OF AIDA-LIKE PROTEIN"/>
    <property type="match status" value="1"/>
</dbReference>
<dbReference type="PROSITE" id="PS51208">
    <property type="entry name" value="AUTOTRANSPORTER"/>
    <property type="match status" value="1"/>
</dbReference>
<comment type="caution">
    <text evidence="5">The sequence shown here is derived from an EMBL/GenBank/DDBJ whole genome shotgun (WGS) entry which is preliminary data.</text>
</comment>
<protein>
    <submittedName>
        <fullName evidence="5">Autotransporter outer membrane beta-barrel domain-containing protein</fullName>
    </submittedName>
</protein>
<dbReference type="InterPro" id="IPR011050">
    <property type="entry name" value="Pectin_lyase_fold/virulence"/>
</dbReference>
<dbReference type="GO" id="GO:0019867">
    <property type="term" value="C:outer membrane"/>
    <property type="evidence" value="ECO:0007669"/>
    <property type="project" value="InterPro"/>
</dbReference>
<evidence type="ECO:0000256" key="1">
    <source>
        <dbReference type="ARBA" id="ARBA00022729"/>
    </source>
</evidence>
<proteinExistence type="predicted"/>
<accession>A0A731NC92</accession>
<dbReference type="Pfam" id="PF03797">
    <property type="entry name" value="Autotransporter"/>
    <property type="match status" value="1"/>
</dbReference>
<dbReference type="SMART" id="SM00869">
    <property type="entry name" value="Autotransporter"/>
    <property type="match status" value="1"/>
</dbReference>
<evidence type="ECO:0000256" key="3">
    <source>
        <dbReference type="SAM" id="MobiDB-lite"/>
    </source>
</evidence>
<dbReference type="InterPro" id="IPR006315">
    <property type="entry name" value="OM_autotransptr_brl_dom"/>
</dbReference>
<dbReference type="InterPro" id="IPR036709">
    <property type="entry name" value="Autotransporte_beta_dom_sf"/>
</dbReference>
<dbReference type="CDD" id="cd01344">
    <property type="entry name" value="PL2_Passenger_AT"/>
    <property type="match status" value="1"/>
</dbReference>
<dbReference type="Pfam" id="PF13018">
    <property type="entry name" value="ESPR"/>
    <property type="match status" value="1"/>
</dbReference>
<keyword evidence="1" id="KW-0732">Signal</keyword>
<gene>
    <name evidence="5" type="ORF">G4D29_001032</name>
</gene>
<feature type="region of interest" description="Disordered" evidence="3">
    <location>
        <begin position="1298"/>
        <end position="1381"/>
    </location>
</feature>
<name>A0A731NC92_SALER</name>
<feature type="compositionally biased region" description="Acidic residues" evidence="3">
    <location>
        <begin position="1303"/>
        <end position="1319"/>
    </location>
</feature>
<dbReference type="SUPFAM" id="SSF51126">
    <property type="entry name" value="Pectin lyase-like"/>
    <property type="match status" value="2"/>
</dbReference>
<reference evidence="5" key="1">
    <citation type="journal article" date="2018" name="Genome Biol.">
        <title>SKESA: strategic k-mer extension for scrupulous assemblies.</title>
        <authorList>
            <person name="Souvorov A."/>
            <person name="Agarwala R."/>
            <person name="Lipman D.J."/>
        </authorList>
    </citation>
    <scope>NUCLEOTIDE SEQUENCE</scope>
    <source>
        <strain evidence="5">12-5143</strain>
    </source>
</reference>
<dbReference type="InterPro" id="IPR043990">
    <property type="entry name" value="AC_1"/>
</dbReference>
<organism evidence="5">
    <name type="scientific">Salmonella enterica subsp. salamae serovar 42:r:-</name>
    <dbReference type="NCBI Taxonomy" id="2500152"/>
    <lineage>
        <taxon>Bacteria</taxon>
        <taxon>Pseudomonadati</taxon>
        <taxon>Pseudomonadota</taxon>
        <taxon>Gammaproteobacteria</taxon>
        <taxon>Enterobacterales</taxon>
        <taxon>Enterobacteriaceae</taxon>
        <taxon>Salmonella</taxon>
    </lineage>
</organism>
<keyword evidence="2" id="KW-0843">Virulence</keyword>
<dbReference type="InterPro" id="IPR012332">
    <property type="entry name" value="Autotransporter_pectin_lyase_C"/>
</dbReference>
<dbReference type="RefSeq" id="WP_127174540.1">
    <property type="nucleotide sequence ID" value="NZ_CP034697.1"/>
</dbReference>
<evidence type="ECO:0000256" key="2">
    <source>
        <dbReference type="ARBA" id="ARBA00023026"/>
    </source>
</evidence>
<dbReference type="Pfam" id="PF12951">
    <property type="entry name" value="PATR"/>
    <property type="match status" value="2"/>
</dbReference>
<feature type="domain" description="Autotransporter" evidence="4">
    <location>
        <begin position="1412"/>
        <end position="1692"/>
    </location>
</feature>
<reference evidence="5" key="2">
    <citation type="submission" date="2018-07" db="EMBL/GenBank/DDBJ databases">
        <authorList>
            <consortium name="NCBI Pathogen Detection Project"/>
        </authorList>
    </citation>
    <scope>NUCLEOTIDE SEQUENCE</scope>
    <source>
        <strain evidence="5">12-5143</strain>
    </source>
</reference>
<dbReference type="InterPro" id="IPR051551">
    <property type="entry name" value="Autotransporter_adhesion"/>
</dbReference>
<sequence length="1692" mass="174402">MNRCYSIVWNTARNMYMVASEFSQGHRRACTIATGILLSSVGLSADGAYADELIPLSGATIIINNGDSVTSTTGGTAIDSTVAGGEGVQVEGKATLAVSGDSGSIGIKLDNGAQNNLGNGTQINITDTGAATTASSYGIYINNTYPGTNINADNLLIDVVSENSAYGINSKSKNTILELGQGSAISVESGTSNATGFYVNGDGTTLTMNNGLIKATANTTGKAFGIDTSWADGTTLNLGDSTHIELNGGTGGGSALNLGSNTTLTANGLVIDFTTPTATSGTSMYGIQTRQGSHIDLGEGSSITFSSAGGTVYGLASGTGSELTANNLDINLITTSTEDASGRGADVNGSVDFGSGSTITVHGFSEGYGISVNDYKAKSKEAVTATVTADNLTVDVTGEDTEGIHIEGGVADLGSNSSVSANGTASTINLTGRGYGELNADHLTVTTSQATALSLVSSVNATTINIGEGSTIDGRNASGSTTNGMVANAPSSASATINFNGSNEQRNTIYAVSGYGASAQFSGSMINISNTNIIMSGNDPYGLWAIGDNAFNSAGVINAENVTIDMTAANGTGAGIVVQQGGIVNLNGDTTIKTADDGIAIWVPKVSSGGYILPGGTVNGTGKMMITGDIINSGWGYINLAMAAGSLFEGATSVNDGFNAQGIDSVLNISLADQSKWLVADDSTLTTLENAGTVELAADSATDTYSTLDADKLTLQASSKLNIDLSAASLASDANAPLITGNQVALGGDLHITNTGDALDLKTLTSDDQLSELATVTLIDAETAITGNFDAISTNADTMPDYVSISGQVNASDDTQYQLGFGLSWYAGSSTSLSTPAHGTFTLDEGQSFTVNRILENVAPEEATAWNGRSLTKEGDGTLILTADNTYSGGTIINAGTLIATNTGALGTGNVDNAGTLILDAQAEFMLADVTTRDNAITSITAGTTLKADSLTQDDGSSLNIGLDSTSTSPIITAGNVNLDGNLNITGFNSIEDELSQSPYSFTLIDADNAINGNFDTLTVAGMSADRVDFITVSGRISATDNTQYDLTAGLSWYAGSYPSITPAHGTFTLSEADQNFTLDTALVDVAPEISTNWDGKSLTKKGAGALTLTANNTYSGTTAIEEGTLWLTDTGVIGATDSLQAVNVASGAMLGGDGTINGNISNDGTLSFGDTAETNSDFTINGSLANQGTITSSGATPGNSLIINGDYTGYDGKITLNTYLGDDSSPTDQIVVSGDVNGSTTLYINQAGGEGALTDQGIEVVEVGGMSSDDAFTLGNQVQIGLYEYRLYEDNESWYLRSQSDTPDDGGDVPPVDPDDGGDVTPVNPDDGSDVSPVDPDGGGDVSPVNPDDGSDVSPVNPDDGGDVTPVNPDDGGITPSSPQYRADIGAYLGNQWLARNLQMQTLYDREDSQYRSAEGNIWARFKGGNTDTSAVSGKVDIDSDYVLFQLGGDIAAWSDGQQNLTLGVMGSYIDGSTDSIGNRGADGSQFTASGDINGYNLGLYATWFADAEHHQGWYVDSWYQYGFYDNTVDNGTVGSTQYDSSANALSLESGYRYDITAANGNTLSLTPQAQMVWQNYKADRVQANGTRIDGQNSDSWTSRLGLRVDSKIATPESVIQPFAEINWLHTTDDLSVSFDGAQVQQDLPANRAELKLGLQAVLSRQWSISAQATGQKGDHDYHDLNGSLNLRYSW</sequence>
<dbReference type="Gene3D" id="2.40.128.130">
    <property type="entry name" value="Autotransporter beta-domain"/>
    <property type="match status" value="1"/>
</dbReference>
<dbReference type="NCBIfam" id="TIGR01414">
    <property type="entry name" value="autotrans_barl"/>
    <property type="match status" value="1"/>
</dbReference>
<dbReference type="NCBIfam" id="TIGR02601">
    <property type="entry name" value="autotrns_rpt"/>
    <property type="match status" value="2"/>
</dbReference>
<evidence type="ECO:0000259" key="4">
    <source>
        <dbReference type="PROSITE" id="PS51208"/>
    </source>
</evidence>
<dbReference type="Gene3D" id="2.160.20.20">
    <property type="match status" value="3"/>
</dbReference>
<feature type="compositionally biased region" description="Low complexity" evidence="3">
    <location>
        <begin position="1320"/>
        <end position="1349"/>
    </location>
</feature>
<dbReference type="SUPFAM" id="SSF103515">
    <property type="entry name" value="Autotransporter"/>
    <property type="match status" value="1"/>
</dbReference>
<dbReference type="InterPro" id="IPR024973">
    <property type="entry name" value="ESPR"/>
</dbReference>
<dbReference type="PANTHER" id="PTHR35037">
    <property type="entry name" value="C-TERMINAL REGION OF AIDA-LIKE PROTEIN"/>
    <property type="match status" value="1"/>
</dbReference>
<dbReference type="EMBL" id="DAARZY010000007">
    <property type="protein sequence ID" value="HAE4640388.1"/>
    <property type="molecule type" value="Genomic_DNA"/>
</dbReference>
<dbReference type="Pfam" id="PF18883">
    <property type="entry name" value="AC_1"/>
    <property type="match status" value="1"/>
</dbReference>
<evidence type="ECO:0000313" key="5">
    <source>
        <dbReference type="EMBL" id="HAE4640388.1"/>
    </source>
</evidence>
<dbReference type="InterPro" id="IPR013425">
    <property type="entry name" value="Autotrns_rpt"/>
</dbReference>